<dbReference type="SUPFAM" id="SSF53187">
    <property type="entry name" value="Zn-dependent exopeptidases"/>
    <property type="match status" value="1"/>
</dbReference>
<dbReference type="PATRIC" id="fig|1502723.3.peg.3334"/>
<reference evidence="3 4" key="2">
    <citation type="journal article" date="2016" name="Genome Announc.">
        <title>Permanent Draft Genome Sequences for Two Variants of Frankia sp. Strain CpI1, the First Frankia Strain Isolated from Root Nodules of Comptonia peregrina.</title>
        <authorList>
            <person name="Oshone R."/>
            <person name="Hurst S.G.IV."/>
            <person name="Abebe-Akele F."/>
            <person name="Simpson S."/>
            <person name="Morris K."/>
            <person name="Thomas W.K."/>
            <person name="Tisa L.S."/>
        </authorList>
    </citation>
    <scope>NUCLEOTIDE SEQUENCE [LARGE SCALE GENOMIC DNA]</scope>
    <source>
        <strain evidence="4">CpI1-S</strain>
    </source>
</reference>
<name>A0A0D8BMX9_9ACTN</name>
<reference evidence="4" key="1">
    <citation type="submission" date="2015-02" db="EMBL/GenBank/DDBJ databases">
        <title>Draft Genome of Frankia sp. CpI1-S.</title>
        <authorList>
            <person name="Oshone R.T."/>
            <person name="Ngom M."/>
            <person name="Ghodhbane-Gtari F."/>
            <person name="Gtari M."/>
            <person name="Morris K."/>
            <person name="Thomas K."/>
            <person name="Sen A."/>
            <person name="Tisa L.S."/>
        </authorList>
    </citation>
    <scope>NUCLEOTIDE SEQUENCE [LARGE SCALE GENOMIC DNA]</scope>
    <source>
        <strain evidence="4">CpI1-S</strain>
    </source>
</reference>
<accession>A0A0D8BMX9</accession>
<keyword evidence="1 3" id="KW-0378">Hydrolase</keyword>
<dbReference type="Pfam" id="PF01520">
    <property type="entry name" value="Amidase_3"/>
    <property type="match status" value="1"/>
</dbReference>
<keyword evidence="4" id="KW-1185">Reference proteome</keyword>
<organism evidence="3 4">
    <name type="scientific">Frankia torreyi</name>
    <dbReference type="NCBI Taxonomy" id="1856"/>
    <lineage>
        <taxon>Bacteria</taxon>
        <taxon>Bacillati</taxon>
        <taxon>Actinomycetota</taxon>
        <taxon>Actinomycetes</taxon>
        <taxon>Frankiales</taxon>
        <taxon>Frankiaceae</taxon>
        <taxon>Frankia</taxon>
    </lineage>
</organism>
<dbReference type="CDD" id="cd02696">
    <property type="entry name" value="MurNAc-LAA"/>
    <property type="match status" value="1"/>
</dbReference>
<dbReference type="Proteomes" id="UP000032545">
    <property type="component" value="Unassembled WGS sequence"/>
</dbReference>
<evidence type="ECO:0000259" key="2">
    <source>
        <dbReference type="SMART" id="SM00646"/>
    </source>
</evidence>
<dbReference type="PANTHER" id="PTHR30404:SF0">
    <property type="entry name" value="N-ACETYLMURAMOYL-L-ALANINE AMIDASE AMIC"/>
    <property type="match status" value="1"/>
</dbReference>
<comment type="caution">
    <text evidence="3">The sequence shown here is derived from an EMBL/GenBank/DDBJ whole genome shotgun (WGS) entry which is preliminary data.</text>
</comment>
<protein>
    <submittedName>
        <fullName evidence="3">N-acetylmuramoyl-L-alanine amidase</fullName>
        <ecNumber evidence="3">3.5.1.28</ecNumber>
    </submittedName>
</protein>
<dbReference type="GO" id="GO:0008745">
    <property type="term" value="F:N-acetylmuramoyl-L-alanine amidase activity"/>
    <property type="evidence" value="ECO:0007669"/>
    <property type="project" value="UniProtKB-EC"/>
</dbReference>
<evidence type="ECO:0000313" key="3">
    <source>
        <dbReference type="EMBL" id="KJE24757.1"/>
    </source>
</evidence>
<gene>
    <name evidence="3" type="ORF">FF36_00760</name>
</gene>
<evidence type="ECO:0000313" key="4">
    <source>
        <dbReference type="Proteomes" id="UP000032545"/>
    </source>
</evidence>
<dbReference type="EC" id="3.5.1.28" evidence="3"/>
<dbReference type="InterPro" id="IPR002508">
    <property type="entry name" value="MurNAc-LAA_cat"/>
</dbReference>
<dbReference type="OrthoDB" id="3268878at2"/>
<dbReference type="SMART" id="SM00646">
    <property type="entry name" value="Ami_3"/>
    <property type="match status" value="1"/>
</dbReference>
<dbReference type="RefSeq" id="WP_044883554.1">
    <property type="nucleotide sequence ID" value="NZ_JYFN01000004.1"/>
</dbReference>
<dbReference type="GO" id="GO:0009253">
    <property type="term" value="P:peptidoglycan catabolic process"/>
    <property type="evidence" value="ECO:0007669"/>
    <property type="project" value="InterPro"/>
</dbReference>
<dbReference type="GO" id="GO:0030288">
    <property type="term" value="C:outer membrane-bounded periplasmic space"/>
    <property type="evidence" value="ECO:0007669"/>
    <property type="project" value="TreeGrafter"/>
</dbReference>
<dbReference type="EMBL" id="JYFN01000004">
    <property type="protein sequence ID" value="KJE24757.1"/>
    <property type="molecule type" value="Genomic_DNA"/>
</dbReference>
<proteinExistence type="predicted"/>
<dbReference type="AlphaFoldDB" id="A0A0D8BMX9"/>
<sequence length="288" mass="29232">MPVWVRPSMLAQIVGVVAVALVAGFGLRFALTGSDQHGAPVPRPAVSPAVSPVADGPSALAGRTVVLDPGHNGGNSRASAAINRPVPAGGFDKECDTVGAQTDGGYPEHAFTFDLAQRAAAILRSRGARVVLTRPDDGGVGPCIDERAKIGNSAGAAAVVSIHADGGPAEGRGFHVIAPALSPDRANAAILAPSSRLAGTLRSAFGRATGQPLADYLGKEGMTIRSDLGGLNLSRVPKVFLECGNMRNRTDAAEIVDPAWRARAASGLADGVTAFLLEADSPSAAPTR</sequence>
<dbReference type="Gene3D" id="3.40.630.40">
    <property type="entry name" value="Zn-dependent exopeptidases"/>
    <property type="match status" value="1"/>
</dbReference>
<feature type="domain" description="MurNAc-LAA" evidence="2">
    <location>
        <begin position="148"/>
        <end position="273"/>
    </location>
</feature>
<dbReference type="InterPro" id="IPR050695">
    <property type="entry name" value="N-acetylmuramoyl_amidase_3"/>
</dbReference>
<evidence type="ECO:0000256" key="1">
    <source>
        <dbReference type="ARBA" id="ARBA00022801"/>
    </source>
</evidence>
<dbReference type="PANTHER" id="PTHR30404">
    <property type="entry name" value="N-ACETYLMURAMOYL-L-ALANINE AMIDASE"/>
    <property type="match status" value="1"/>
</dbReference>